<accession>A0A6A6TBU5</accession>
<sequence>MAMQVLEFGCTTRGEPNLTLVNEAEAAALHLLHCGQLEDLMPRDRFAVVDCGGGTTDSGVYQLREQRPLRLKKEILPPNGIAIGAASLDDRLFDLVSGDISKHNCIDPALLGNRSIESYIREFIMLAWEHRKRSVELTTREEKVVFMFPGMKSQSDTRGRVQDGRYVLSYDDLCDIFKDWIQAVTQLTGDVIQLAFDKGMPLNKVMFVGGGSDAAALRRYVVKEIESNSSPNFSQESPKWPRLTDGARGVAAGAVERVADKSHSPKRFTTISIGVEKIIPAVNDEVTTIKDRYFTEVQNKTDELYSYPWCVEWLLKKGQGPLPAEYKLNYQDFFDILETEESWRDTLKFHVSEECTEDFYQLHHPKNRGKTKQLGRLEIDLGFLKGTIVLQRREDGKGSFYMVGPVIVDMVLTNHHLEFKASYKGKALEGSEANFNITAAFHHLEQVSTSR</sequence>
<evidence type="ECO:0008006" key="3">
    <source>
        <dbReference type="Google" id="ProtNLM"/>
    </source>
</evidence>
<dbReference type="AlphaFoldDB" id="A0A6A6TBU5"/>
<evidence type="ECO:0000313" key="1">
    <source>
        <dbReference type="EMBL" id="KAF2656353.1"/>
    </source>
</evidence>
<protein>
    <recommendedName>
        <fullName evidence="3">Actin-like ATPase domain-containing protein</fullName>
    </recommendedName>
</protein>
<proteinExistence type="predicted"/>
<dbReference type="InterPro" id="IPR043129">
    <property type="entry name" value="ATPase_NBD"/>
</dbReference>
<dbReference type="Gene3D" id="3.90.640.10">
    <property type="entry name" value="Actin, Chain A, domain 4"/>
    <property type="match status" value="1"/>
</dbReference>
<dbReference type="Gene3D" id="3.30.420.40">
    <property type="match status" value="2"/>
</dbReference>
<dbReference type="CDD" id="cd10170">
    <property type="entry name" value="ASKHA_NBD_HSP70"/>
    <property type="match status" value="1"/>
</dbReference>
<gene>
    <name evidence="1" type="ORF">K491DRAFT_715429</name>
</gene>
<keyword evidence="2" id="KW-1185">Reference proteome</keyword>
<reference evidence="1" key="1">
    <citation type="journal article" date="2020" name="Stud. Mycol.">
        <title>101 Dothideomycetes genomes: a test case for predicting lifestyles and emergence of pathogens.</title>
        <authorList>
            <person name="Haridas S."/>
            <person name="Albert R."/>
            <person name="Binder M."/>
            <person name="Bloem J."/>
            <person name="Labutti K."/>
            <person name="Salamov A."/>
            <person name="Andreopoulos B."/>
            <person name="Baker S."/>
            <person name="Barry K."/>
            <person name="Bills G."/>
            <person name="Bluhm B."/>
            <person name="Cannon C."/>
            <person name="Castanera R."/>
            <person name="Culley D."/>
            <person name="Daum C."/>
            <person name="Ezra D."/>
            <person name="Gonzalez J."/>
            <person name="Henrissat B."/>
            <person name="Kuo A."/>
            <person name="Liang C."/>
            <person name="Lipzen A."/>
            <person name="Lutzoni F."/>
            <person name="Magnuson J."/>
            <person name="Mondo S."/>
            <person name="Nolan M."/>
            <person name="Ohm R."/>
            <person name="Pangilinan J."/>
            <person name="Park H.-J."/>
            <person name="Ramirez L."/>
            <person name="Alfaro M."/>
            <person name="Sun H."/>
            <person name="Tritt A."/>
            <person name="Yoshinaga Y."/>
            <person name="Zwiers L.-H."/>
            <person name="Turgeon B."/>
            <person name="Goodwin S."/>
            <person name="Spatafora J."/>
            <person name="Crous P."/>
            <person name="Grigoriev I."/>
        </authorList>
    </citation>
    <scope>NUCLEOTIDE SEQUENCE</scope>
    <source>
        <strain evidence="1">CBS 122681</strain>
    </source>
</reference>
<evidence type="ECO:0000313" key="2">
    <source>
        <dbReference type="Proteomes" id="UP000799324"/>
    </source>
</evidence>
<name>A0A6A6TBU5_9PLEO</name>
<organism evidence="1 2">
    <name type="scientific">Lophiostoma macrostomum CBS 122681</name>
    <dbReference type="NCBI Taxonomy" id="1314788"/>
    <lineage>
        <taxon>Eukaryota</taxon>
        <taxon>Fungi</taxon>
        <taxon>Dikarya</taxon>
        <taxon>Ascomycota</taxon>
        <taxon>Pezizomycotina</taxon>
        <taxon>Dothideomycetes</taxon>
        <taxon>Pleosporomycetidae</taxon>
        <taxon>Pleosporales</taxon>
        <taxon>Lophiostomataceae</taxon>
        <taxon>Lophiostoma</taxon>
    </lineage>
</organism>
<dbReference type="PANTHER" id="PTHR42749">
    <property type="entry name" value="CELL SHAPE-DETERMINING PROTEIN MREB"/>
    <property type="match status" value="1"/>
</dbReference>
<dbReference type="EMBL" id="MU004337">
    <property type="protein sequence ID" value="KAF2656353.1"/>
    <property type="molecule type" value="Genomic_DNA"/>
</dbReference>
<dbReference type="SUPFAM" id="SSF53067">
    <property type="entry name" value="Actin-like ATPase domain"/>
    <property type="match status" value="1"/>
</dbReference>
<dbReference type="PANTHER" id="PTHR42749:SF8">
    <property type="entry name" value="HSP70 FAMILY PROTEIN (AFU_ORTHOLOGUE AFUA_3G13740)"/>
    <property type="match status" value="1"/>
</dbReference>
<dbReference type="Proteomes" id="UP000799324">
    <property type="component" value="Unassembled WGS sequence"/>
</dbReference>
<dbReference type="OrthoDB" id="2963168at2759"/>